<name>A2XEG7_ORYSI</name>
<dbReference type="Gramene" id="BGIOSGA012221-TA">
    <property type="protein sequence ID" value="BGIOSGA012221-PA"/>
    <property type="gene ID" value="BGIOSGA012221"/>
</dbReference>
<dbReference type="EMBL" id="CM000128">
    <property type="protein sequence ID" value="EAY89227.1"/>
    <property type="molecule type" value="Genomic_DNA"/>
</dbReference>
<organism evidence="2 3">
    <name type="scientific">Oryza sativa subsp. indica</name>
    <name type="common">Rice</name>
    <dbReference type="NCBI Taxonomy" id="39946"/>
    <lineage>
        <taxon>Eukaryota</taxon>
        <taxon>Viridiplantae</taxon>
        <taxon>Streptophyta</taxon>
        <taxon>Embryophyta</taxon>
        <taxon>Tracheophyta</taxon>
        <taxon>Spermatophyta</taxon>
        <taxon>Magnoliopsida</taxon>
        <taxon>Liliopsida</taxon>
        <taxon>Poales</taxon>
        <taxon>Poaceae</taxon>
        <taxon>BOP clade</taxon>
        <taxon>Oryzoideae</taxon>
        <taxon>Oryzeae</taxon>
        <taxon>Oryzinae</taxon>
        <taxon>Oryza</taxon>
        <taxon>Oryza sativa</taxon>
    </lineage>
</organism>
<dbReference type="HOGENOM" id="CLU_1771141_0_0_1"/>
<evidence type="ECO:0000313" key="3">
    <source>
        <dbReference type="Proteomes" id="UP000007015"/>
    </source>
</evidence>
<sequence>MGIRVRTRLASNRVKTRRVSGYGYPLPSLFRADALFAGPKTRGFLKPKGRGGGQIVGLFCVGSSHTRGPTVNEDPVVDRIISLTCGPSASVGSPHAPIVFLSRRSRRLEIKPTDRLHRGGKAIAKESRRRPCAGHRVQPTQHHLRRP</sequence>
<dbReference type="AlphaFoldDB" id="A2XEG7"/>
<proteinExistence type="predicted"/>
<keyword evidence="3" id="KW-1185">Reference proteome</keyword>
<feature type="region of interest" description="Disordered" evidence="1">
    <location>
        <begin position="120"/>
        <end position="147"/>
    </location>
</feature>
<protein>
    <submittedName>
        <fullName evidence="2">Uncharacterized protein</fullName>
    </submittedName>
</protein>
<evidence type="ECO:0000256" key="1">
    <source>
        <dbReference type="SAM" id="MobiDB-lite"/>
    </source>
</evidence>
<evidence type="ECO:0000313" key="2">
    <source>
        <dbReference type="EMBL" id="EAY89227.1"/>
    </source>
</evidence>
<gene>
    <name evidence="2" type="ORF">OsI_10724</name>
</gene>
<reference evidence="2 3" key="1">
    <citation type="journal article" date="2005" name="PLoS Biol.">
        <title>The genomes of Oryza sativa: a history of duplications.</title>
        <authorList>
            <person name="Yu J."/>
            <person name="Wang J."/>
            <person name="Lin W."/>
            <person name="Li S."/>
            <person name="Li H."/>
            <person name="Zhou J."/>
            <person name="Ni P."/>
            <person name="Dong W."/>
            <person name="Hu S."/>
            <person name="Zeng C."/>
            <person name="Zhang J."/>
            <person name="Zhang Y."/>
            <person name="Li R."/>
            <person name="Xu Z."/>
            <person name="Li S."/>
            <person name="Li X."/>
            <person name="Zheng H."/>
            <person name="Cong L."/>
            <person name="Lin L."/>
            <person name="Yin J."/>
            <person name="Geng J."/>
            <person name="Li G."/>
            <person name="Shi J."/>
            <person name="Liu J."/>
            <person name="Lv H."/>
            <person name="Li J."/>
            <person name="Wang J."/>
            <person name="Deng Y."/>
            <person name="Ran L."/>
            <person name="Shi X."/>
            <person name="Wang X."/>
            <person name="Wu Q."/>
            <person name="Li C."/>
            <person name="Ren X."/>
            <person name="Wang J."/>
            <person name="Wang X."/>
            <person name="Li D."/>
            <person name="Liu D."/>
            <person name="Zhang X."/>
            <person name="Ji Z."/>
            <person name="Zhao W."/>
            <person name="Sun Y."/>
            <person name="Zhang Z."/>
            <person name="Bao J."/>
            <person name="Han Y."/>
            <person name="Dong L."/>
            <person name="Ji J."/>
            <person name="Chen P."/>
            <person name="Wu S."/>
            <person name="Liu J."/>
            <person name="Xiao Y."/>
            <person name="Bu D."/>
            <person name="Tan J."/>
            <person name="Yang L."/>
            <person name="Ye C."/>
            <person name="Zhang J."/>
            <person name="Xu J."/>
            <person name="Zhou Y."/>
            <person name="Yu Y."/>
            <person name="Zhang B."/>
            <person name="Zhuang S."/>
            <person name="Wei H."/>
            <person name="Liu B."/>
            <person name="Lei M."/>
            <person name="Yu H."/>
            <person name="Li Y."/>
            <person name="Xu H."/>
            <person name="Wei S."/>
            <person name="He X."/>
            <person name="Fang L."/>
            <person name="Zhang Z."/>
            <person name="Zhang Y."/>
            <person name="Huang X."/>
            <person name="Su Z."/>
            <person name="Tong W."/>
            <person name="Li J."/>
            <person name="Tong Z."/>
            <person name="Li S."/>
            <person name="Ye J."/>
            <person name="Wang L."/>
            <person name="Fang L."/>
            <person name="Lei T."/>
            <person name="Chen C."/>
            <person name="Chen H."/>
            <person name="Xu Z."/>
            <person name="Li H."/>
            <person name="Huang H."/>
            <person name="Zhang F."/>
            <person name="Xu H."/>
            <person name="Li N."/>
            <person name="Zhao C."/>
            <person name="Li S."/>
            <person name="Dong L."/>
            <person name="Huang Y."/>
            <person name="Li L."/>
            <person name="Xi Y."/>
            <person name="Qi Q."/>
            <person name="Li W."/>
            <person name="Zhang B."/>
            <person name="Hu W."/>
            <person name="Zhang Y."/>
            <person name="Tian X."/>
            <person name="Jiao Y."/>
            <person name="Liang X."/>
            <person name="Jin J."/>
            <person name="Gao L."/>
            <person name="Zheng W."/>
            <person name="Hao B."/>
            <person name="Liu S."/>
            <person name="Wang W."/>
            <person name="Yuan L."/>
            <person name="Cao M."/>
            <person name="McDermott J."/>
            <person name="Samudrala R."/>
            <person name="Wang J."/>
            <person name="Wong G.K."/>
            <person name="Yang H."/>
        </authorList>
    </citation>
    <scope>NUCLEOTIDE SEQUENCE [LARGE SCALE GENOMIC DNA]</scope>
    <source>
        <strain evidence="3">cv. 93-11</strain>
    </source>
</reference>
<accession>A2XEG7</accession>
<dbReference type="Proteomes" id="UP000007015">
    <property type="component" value="Chromosome 3"/>
</dbReference>